<dbReference type="PANTHER" id="PTHR33510:SF11">
    <property type="entry name" value="PROTEIN TIC 20-V, CHLOROPLASTIC"/>
    <property type="match status" value="1"/>
</dbReference>
<keyword evidence="9" id="KW-1185">Reference proteome</keyword>
<proteinExistence type="inferred from homology"/>
<evidence type="ECO:0000313" key="8">
    <source>
        <dbReference type="EMBL" id="KAH7544528.1"/>
    </source>
</evidence>
<evidence type="ECO:0000256" key="3">
    <source>
        <dbReference type="ARBA" id="ARBA00022692"/>
    </source>
</evidence>
<dbReference type="EMBL" id="JAFEMO010000015">
    <property type="protein sequence ID" value="KAH7544528.1"/>
    <property type="molecule type" value="Genomic_DNA"/>
</dbReference>
<comment type="similarity">
    <text evidence="2 7">Belongs to the Tic20 family.</text>
</comment>
<dbReference type="PANTHER" id="PTHR33510">
    <property type="entry name" value="PROTEIN TIC 20-II, CHLOROPLASTIC"/>
    <property type="match status" value="1"/>
</dbReference>
<accession>A0ABQ8H2T6</accession>
<evidence type="ECO:0000256" key="5">
    <source>
        <dbReference type="ARBA" id="ARBA00022989"/>
    </source>
</evidence>
<organism evidence="8 9">
    <name type="scientific">Xanthoceras sorbifolium</name>
    <dbReference type="NCBI Taxonomy" id="99658"/>
    <lineage>
        <taxon>Eukaryota</taxon>
        <taxon>Viridiplantae</taxon>
        <taxon>Streptophyta</taxon>
        <taxon>Embryophyta</taxon>
        <taxon>Tracheophyta</taxon>
        <taxon>Spermatophyta</taxon>
        <taxon>Magnoliopsida</taxon>
        <taxon>eudicotyledons</taxon>
        <taxon>Gunneridae</taxon>
        <taxon>Pentapetalae</taxon>
        <taxon>rosids</taxon>
        <taxon>malvids</taxon>
        <taxon>Sapindales</taxon>
        <taxon>Sapindaceae</taxon>
        <taxon>Xanthoceroideae</taxon>
        <taxon>Xanthoceras</taxon>
    </lineage>
</organism>
<dbReference type="Pfam" id="PF16166">
    <property type="entry name" value="TIC20"/>
    <property type="match status" value="1"/>
</dbReference>
<keyword evidence="7" id="KW-0150">Chloroplast</keyword>
<keyword evidence="5 7" id="KW-1133">Transmembrane helix</keyword>
<feature type="transmembrane region" description="Helical" evidence="7">
    <location>
        <begin position="163"/>
        <end position="182"/>
    </location>
</feature>
<evidence type="ECO:0000256" key="4">
    <source>
        <dbReference type="ARBA" id="ARBA00022780"/>
    </source>
</evidence>
<gene>
    <name evidence="8" type="ORF">JRO89_XS15G0181400</name>
</gene>
<dbReference type="Proteomes" id="UP000827721">
    <property type="component" value="Unassembled WGS sequence"/>
</dbReference>
<evidence type="ECO:0000256" key="7">
    <source>
        <dbReference type="RuleBase" id="RU367003"/>
    </source>
</evidence>
<feature type="transmembrane region" description="Helical" evidence="7">
    <location>
        <begin position="97"/>
        <end position="113"/>
    </location>
</feature>
<feature type="transmembrane region" description="Helical" evidence="7">
    <location>
        <begin position="125"/>
        <end position="143"/>
    </location>
</feature>
<evidence type="ECO:0000313" key="9">
    <source>
        <dbReference type="Proteomes" id="UP000827721"/>
    </source>
</evidence>
<comment type="caution">
    <text evidence="8">The sequence shown here is derived from an EMBL/GenBank/DDBJ whole genome shotgun (WGS) entry which is preliminary data.</text>
</comment>
<protein>
    <recommendedName>
        <fullName evidence="7">Protein TIC 20</fullName>
    </recommendedName>
</protein>
<keyword evidence="6 7" id="KW-0472">Membrane</keyword>
<evidence type="ECO:0000256" key="6">
    <source>
        <dbReference type="ARBA" id="ARBA00023136"/>
    </source>
</evidence>
<keyword evidence="4" id="KW-1001">Plastid inner membrane</keyword>
<reference evidence="8 9" key="1">
    <citation type="submission" date="2021-02" db="EMBL/GenBank/DDBJ databases">
        <title>Plant Genome Project.</title>
        <authorList>
            <person name="Zhang R.-G."/>
        </authorList>
    </citation>
    <scope>NUCLEOTIDE SEQUENCE [LARGE SCALE GENOMIC DNA]</scope>
    <source>
        <tissue evidence="8">Leaves</tissue>
    </source>
</reference>
<comment type="function">
    <text evidence="7">Involved in protein precursor import into chloroplasts.</text>
</comment>
<evidence type="ECO:0000256" key="1">
    <source>
        <dbReference type="ARBA" id="ARBA00004478"/>
    </source>
</evidence>
<keyword evidence="7" id="KW-0934">Plastid</keyword>
<comment type="caution">
    <text evidence="7">Lacks conserved residue(s) required for the propagation of feature annotation.</text>
</comment>
<name>A0ABQ8H2T6_9ROSI</name>
<comment type="subcellular location">
    <subcellularLocation>
        <location evidence="1">Plastid</location>
        <location evidence="1">Chloroplast inner membrane</location>
        <topology evidence="1">Multi-pass membrane protein</topology>
    </subcellularLocation>
    <subcellularLocation>
        <location evidence="7">Plastid</location>
        <location evidence="7">Chloroplast membrane</location>
        <topology evidence="7">Multi-pass membrane protein</topology>
    </subcellularLocation>
</comment>
<dbReference type="InterPro" id="IPR005691">
    <property type="entry name" value="Tic20"/>
</dbReference>
<evidence type="ECO:0000256" key="2">
    <source>
        <dbReference type="ARBA" id="ARBA00009596"/>
    </source>
</evidence>
<sequence length="221" mass="25048">MAISNLFLSPLTLPLSNNKLTTSLPKHHTRTRTSFTVTAQSKNNNNSVDYSDRIISAVCYFYPFFDGIQYGKYVITQFTPIQALIQPLVPAIKVFKSFPYNGLLVFFFLYFVVVRNSNFSRYVRFNIMQAIVLDVLLIFPDLLERTFNFRDGFGLDLMMSLDSTVFLYLLVCLIYGSSSCLLGQVPRLPIVADAADRQFVLEMMGNEDTVGPSVLIDDVNV</sequence>
<keyword evidence="3 7" id="KW-0812">Transmembrane</keyword>